<organism evidence="2">
    <name type="scientific">Aeromonas phage vB_AehM_DM2</name>
    <dbReference type="NCBI Taxonomy" id="2973716"/>
    <lineage>
        <taxon>Viruses</taxon>
        <taxon>Duplodnaviria</taxon>
        <taxon>Heunggongvirae</taxon>
        <taxon>Uroviricota</taxon>
        <taxon>Caudoviricetes</taxon>
        <taxon>Pantevenvirales</taxon>
        <taxon>Straboviridae</taxon>
        <taxon>Biquartavirus</taxon>
    </lineage>
</organism>
<dbReference type="EMBL" id="OP380605">
    <property type="protein sequence ID" value="UYD60400.1"/>
    <property type="molecule type" value="Genomic_DNA"/>
</dbReference>
<sequence length="106" mass="11647">MLILKELQKLQAKIARIEDSICDFVEGDTSDKAKAREITREVMSISDSAEQLAETIADVAVITLSAGDYGYGRTYYPKGHSSWEESTASEKGDDENGYWLSSSGNC</sequence>
<accession>A0AA95C853</accession>
<protein>
    <submittedName>
        <fullName evidence="2">Uncharacterized protein</fullName>
    </submittedName>
</protein>
<evidence type="ECO:0000256" key="1">
    <source>
        <dbReference type="SAM" id="MobiDB-lite"/>
    </source>
</evidence>
<gene>
    <name evidence="2" type="ORF">NPHMPGLK_00065</name>
</gene>
<evidence type="ECO:0000313" key="2">
    <source>
        <dbReference type="EMBL" id="UYD60400.1"/>
    </source>
</evidence>
<name>A0AA95C853_9CAUD</name>
<reference evidence="2" key="1">
    <citation type="submission" date="2022-09" db="EMBL/GenBank/DDBJ databases">
        <title>On Diversity and Genetic Richness: Insights on Aeromonad Phage Diversity through Physicochemical and Molecular Analysis.</title>
        <authorList>
            <person name="Papa D.M."/>
            <person name="Rousseau G."/>
            <person name="Tremblay D."/>
            <person name="Labrie S."/>
            <person name="Gutierrez T.A."/>
            <person name="Ramos J.D."/>
            <person name="Moineau S."/>
        </authorList>
    </citation>
    <scope>NUCLEOTIDE SEQUENCE</scope>
</reference>
<proteinExistence type="predicted"/>
<feature type="region of interest" description="Disordered" evidence="1">
    <location>
        <begin position="79"/>
        <end position="106"/>
    </location>
</feature>